<evidence type="ECO:0000313" key="1">
    <source>
        <dbReference type="EMBL" id="MFD2421650.1"/>
    </source>
</evidence>
<dbReference type="Proteomes" id="UP001597417">
    <property type="component" value="Unassembled WGS sequence"/>
</dbReference>
<protein>
    <submittedName>
        <fullName evidence="1">DUF6221 family protein</fullName>
    </submittedName>
</protein>
<gene>
    <name evidence="1" type="ORF">ACFSXZ_35495</name>
</gene>
<proteinExistence type="predicted"/>
<dbReference type="Pfam" id="PF19730">
    <property type="entry name" value="DUF6221"/>
    <property type="match status" value="1"/>
</dbReference>
<accession>A0ABW5G314</accession>
<keyword evidence="2" id="KW-1185">Reference proteome</keyword>
<sequence length="154" mass="17151">MDRERAGPAAVMDDLVVFLRERLLNRKTMAVRAKRALDEWQKGNDPEYRWVLDVDGVSVNIKGEYVCVGEDLALFLAFNDPDTMLADVDAKLQVLDDHSTPHTVADGFCVEEGGPCTHAGESHCDWHGTDGCSTVRLLALPFAGHADFRPEWRP</sequence>
<reference evidence="2" key="1">
    <citation type="journal article" date="2019" name="Int. J. Syst. Evol. Microbiol.">
        <title>The Global Catalogue of Microorganisms (GCM) 10K type strain sequencing project: providing services to taxonomists for standard genome sequencing and annotation.</title>
        <authorList>
            <consortium name="The Broad Institute Genomics Platform"/>
            <consortium name="The Broad Institute Genome Sequencing Center for Infectious Disease"/>
            <person name="Wu L."/>
            <person name="Ma J."/>
        </authorList>
    </citation>
    <scope>NUCLEOTIDE SEQUENCE [LARGE SCALE GENOMIC DNA]</scope>
    <source>
        <strain evidence="2">CGMCC 4.7645</strain>
    </source>
</reference>
<dbReference type="InterPro" id="IPR046193">
    <property type="entry name" value="DUF6221"/>
</dbReference>
<comment type="caution">
    <text evidence="1">The sequence shown here is derived from an EMBL/GenBank/DDBJ whole genome shotgun (WGS) entry which is preliminary data.</text>
</comment>
<name>A0ABW5G314_9PSEU</name>
<dbReference type="RefSeq" id="WP_378270350.1">
    <property type="nucleotide sequence ID" value="NZ_JBHUKR010000022.1"/>
</dbReference>
<evidence type="ECO:0000313" key="2">
    <source>
        <dbReference type="Proteomes" id="UP001597417"/>
    </source>
</evidence>
<organism evidence="1 2">
    <name type="scientific">Amycolatopsis pigmentata</name>
    <dbReference type="NCBI Taxonomy" id="450801"/>
    <lineage>
        <taxon>Bacteria</taxon>
        <taxon>Bacillati</taxon>
        <taxon>Actinomycetota</taxon>
        <taxon>Actinomycetes</taxon>
        <taxon>Pseudonocardiales</taxon>
        <taxon>Pseudonocardiaceae</taxon>
        <taxon>Amycolatopsis</taxon>
    </lineage>
</organism>
<dbReference type="EMBL" id="JBHUKR010000022">
    <property type="protein sequence ID" value="MFD2421650.1"/>
    <property type="molecule type" value="Genomic_DNA"/>
</dbReference>